<dbReference type="AlphaFoldDB" id="A0A285NRP3"/>
<gene>
    <name evidence="4" type="ORF">SAMN06269185_1412</name>
</gene>
<evidence type="ECO:0000256" key="2">
    <source>
        <dbReference type="SAM" id="MobiDB-lite"/>
    </source>
</evidence>
<keyword evidence="1" id="KW-0479">Metal-binding</keyword>
<evidence type="ECO:0000313" key="5">
    <source>
        <dbReference type="Proteomes" id="UP000219453"/>
    </source>
</evidence>
<dbReference type="OrthoDB" id="199885at2157"/>
<dbReference type="Proteomes" id="UP000219453">
    <property type="component" value="Unassembled WGS sequence"/>
</dbReference>
<organism evidence="4 5">
    <name type="scientific">Natronoarchaeum philippinense</name>
    <dbReference type="NCBI Taxonomy" id="558529"/>
    <lineage>
        <taxon>Archaea</taxon>
        <taxon>Methanobacteriati</taxon>
        <taxon>Methanobacteriota</taxon>
        <taxon>Stenosarchaea group</taxon>
        <taxon>Halobacteria</taxon>
        <taxon>Halobacteriales</taxon>
        <taxon>Natronoarchaeaceae</taxon>
    </lineage>
</organism>
<dbReference type="Pfam" id="PF07883">
    <property type="entry name" value="Cupin_2"/>
    <property type="match status" value="1"/>
</dbReference>
<keyword evidence="5" id="KW-1185">Reference proteome</keyword>
<accession>A0A285NRP3</accession>
<dbReference type="InterPro" id="IPR014710">
    <property type="entry name" value="RmlC-like_jellyroll"/>
</dbReference>
<dbReference type="PANTHER" id="PTHR35848">
    <property type="entry name" value="OXALATE-BINDING PROTEIN"/>
    <property type="match status" value="1"/>
</dbReference>
<name>A0A285NRP3_NATPI</name>
<feature type="domain" description="Cupin type-2" evidence="3">
    <location>
        <begin position="25"/>
        <end position="94"/>
    </location>
</feature>
<evidence type="ECO:0000256" key="1">
    <source>
        <dbReference type="ARBA" id="ARBA00022723"/>
    </source>
</evidence>
<proteinExistence type="predicted"/>
<feature type="region of interest" description="Disordered" evidence="2">
    <location>
        <begin position="82"/>
        <end position="101"/>
    </location>
</feature>
<protein>
    <submittedName>
        <fullName evidence="4">Cupin domain-containing protein</fullName>
    </submittedName>
</protein>
<sequence length="101" mass="11054">MKRASLDFDRYFEVVLETDDAQAAEMTVEPGRTVGGPDNRHPDSDQWLFVAAGTALVTVEDEESRVAAGDLLCIEAGEGHEITNDGDEPFETVNLYVPPRS</sequence>
<evidence type="ECO:0000259" key="3">
    <source>
        <dbReference type="Pfam" id="PF07883"/>
    </source>
</evidence>
<dbReference type="GO" id="GO:0046872">
    <property type="term" value="F:metal ion binding"/>
    <property type="evidence" value="ECO:0007669"/>
    <property type="project" value="UniProtKB-KW"/>
</dbReference>
<evidence type="ECO:0000313" key="4">
    <source>
        <dbReference type="EMBL" id="SNZ11858.1"/>
    </source>
</evidence>
<dbReference type="RefSeq" id="WP_097008402.1">
    <property type="nucleotide sequence ID" value="NZ_OBEJ01000002.1"/>
</dbReference>
<dbReference type="InterPro" id="IPR011051">
    <property type="entry name" value="RmlC_Cupin_sf"/>
</dbReference>
<dbReference type="EMBL" id="OBEJ01000002">
    <property type="protein sequence ID" value="SNZ11858.1"/>
    <property type="molecule type" value="Genomic_DNA"/>
</dbReference>
<dbReference type="Gene3D" id="2.60.120.10">
    <property type="entry name" value="Jelly Rolls"/>
    <property type="match status" value="1"/>
</dbReference>
<dbReference type="SUPFAM" id="SSF51182">
    <property type="entry name" value="RmlC-like cupins"/>
    <property type="match status" value="1"/>
</dbReference>
<dbReference type="PANTHER" id="PTHR35848:SF6">
    <property type="entry name" value="CUPIN TYPE-2 DOMAIN-CONTAINING PROTEIN"/>
    <property type="match status" value="1"/>
</dbReference>
<reference evidence="4 5" key="1">
    <citation type="submission" date="2017-09" db="EMBL/GenBank/DDBJ databases">
        <authorList>
            <person name="Ehlers B."/>
            <person name="Leendertz F.H."/>
        </authorList>
    </citation>
    <scope>NUCLEOTIDE SEQUENCE [LARGE SCALE GENOMIC DNA]</scope>
    <source>
        <strain evidence="4 5">DSM 27208</strain>
    </source>
</reference>
<dbReference type="InterPro" id="IPR051610">
    <property type="entry name" value="GPI/OXD"/>
</dbReference>
<dbReference type="InterPro" id="IPR013096">
    <property type="entry name" value="Cupin_2"/>
</dbReference>